<evidence type="ECO:0000256" key="2">
    <source>
        <dbReference type="SAM" id="SignalP"/>
    </source>
</evidence>
<keyword evidence="3" id="KW-1185">Reference proteome</keyword>
<sequence length="125" mass="13530">MLFTKSLIFITLFGLTVTLKCWEDVNVNGHKHTDGKSKQNCASGCDYCMKTVSMIGSVESATWGCGCGEENGPAIANACTSKGRFNYGIGEVNCCKGNLCNSAHSKAFPMILISFFSLFSLMFLK</sequence>
<dbReference type="PANTHER" id="PTHR34721:SF3">
    <property type="entry name" value="ACTIVIN_RECP DOMAIN-CONTAINING PROTEIN-RELATED"/>
    <property type="match status" value="1"/>
</dbReference>
<evidence type="ECO:0000256" key="1">
    <source>
        <dbReference type="SAM" id="Phobius"/>
    </source>
</evidence>
<name>A0AAF3EF27_9BILA</name>
<feature type="chain" id="PRO_5041976471" evidence="2">
    <location>
        <begin position="19"/>
        <end position="125"/>
    </location>
</feature>
<proteinExistence type="predicted"/>
<dbReference type="WBParaSite" id="MBELARI_LOCUS12506">
    <property type="protein sequence ID" value="MBELARI_LOCUS12506"/>
    <property type="gene ID" value="MBELARI_LOCUS12506"/>
</dbReference>
<dbReference type="Proteomes" id="UP000887575">
    <property type="component" value="Unassembled WGS sequence"/>
</dbReference>
<feature type="transmembrane region" description="Helical" evidence="1">
    <location>
        <begin position="107"/>
        <end position="124"/>
    </location>
</feature>
<reference evidence="4" key="1">
    <citation type="submission" date="2024-02" db="UniProtKB">
        <authorList>
            <consortium name="WormBaseParasite"/>
        </authorList>
    </citation>
    <scope>IDENTIFICATION</scope>
</reference>
<dbReference type="AlphaFoldDB" id="A0AAF3EF27"/>
<keyword evidence="1" id="KW-0812">Transmembrane</keyword>
<feature type="signal peptide" evidence="2">
    <location>
        <begin position="1"/>
        <end position="18"/>
    </location>
</feature>
<evidence type="ECO:0000313" key="4">
    <source>
        <dbReference type="WBParaSite" id="MBELARI_LOCUS12506"/>
    </source>
</evidence>
<organism evidence="3 4">
    <name type="scientific">Mesorhabditis belari</name>
    <dbReference type="NCBI Taxonomy" id="2138241"/>
    <lineage>
        <taxon>Eukaryota</taxon>
        <taxon>Metazoa</taxon>
        <taxon>Ecdysozoa</taxon>
        <taxon>Nematoda</taxon>
        <taxon>Chromadorea</taxon>
        <taxon>Rhabditida</taxon>
        <taxon>Rhabditina</taxon>
        <taxon>Rhabditomorpha</taxon>
        <taxon>Rhabditoidea</taxon>
        <taxon>Rhabditidae</taxon>
        <taxon>Mesorhabditinae</taxon>
        <taxon>Mesorhabditis</taxon>
    </lineage>
</organism>
<keyword evidence="1" id="KW-0472">Membrane</keyword>
<dbReference type="SUPFAM" id="SSF57302">
    <property type="entry name" value="Snake toxin-like"/>
    <property type="match status" value="1"/>
</dbReference>
<accession>A0AAF3EF27</accession>
<dbReference type="InterPro" id="IPR045860">
    <property type="entry name" value="Snake_toxin-like_sf"/>
</dbReference>
<keyword evidence="2" id="KW-0732">Signal</keyword>
<keyword evidence="1" id="KW-1133">Transmembrane helix</keyword>
<evidence type="ECO:0000313" key="3">
    <source>
        <dbReference type="Proteomes" id="UP000887575"/>
    </source>
</evidence>
<protein>
    <submittedName>
        <fullName evidence="4">Uncharacterized protein</fullName>
    </submittedName>
</protein>
<dbReference type="PANTHER" id="PTHR34721">
    <property type="entry name" value="PROTEIN CBG09734"/>
    <property type="match status" value="1"/>
</dbReference>